<dbReference type="AlphaFoldDB" id="A0AAD8H3F8"/>
<feature type="domain" description="Phorbol-ester/DAG-type" evidence="4">
    <location>
        <begin position="200"/>
        <end position="264"/>
    </location>
</feature>
<accession>A0AAD8H3F8</accession>
<keyword evidence="1" id="KW-0479">Metal-binding</keyword>
<evidence type="ECO:0000313" key="6">
    <source>
        <dbReference type="Proteomes" id="UP001237642"/>
    </source>
</evidence>
<evidence type="ECO:0000256" key="3">
    <source>
        <dbReference type="ARBA" id="ARBA00022833"/>
    </source>
</evidence>
<proteinExistence type="predicted"/>
<keyword evidence="3" id="KW-0862">Zinc</keyword>
<dbReference type="Pfam" id="PF03107">
    <property type="entry name" value="C1_2"/>
    <property type="match status" value="1"/>
</dbReference>
<reference evidence="5" key="1">
    <citation type="submission" date="2023-02" db="EMBL/GenBank/DDBJ databases">
        <title>Genome of toxic invasive species Heracleum sosnowskyi carries increased number of genes despite the absence of recent whole-genome duplications.</title>
        <authorList>
            <person name="Schelkunov M."/>
            <person name="Shtratnikova V."/>
            <person name="Makarenko M."/>
            <person name="Klepikova A."/>
            <person name="Omelchenko D."/>
            <person name="Novikova G."/>
            <person name="Obukhova E."/>
            <person name="Bogdanov V."/>
            <person name="Penin A."/>
            <person name="Logacheva M."/>
        </authorList>
    </citation>
    <scope>NUCLEOTIDE SEQUENCE</scope>
    <source>
        <strain evidence="5">Hsosn_3</strain>
        <tissue evidence="5">Leaf</tissue>
    </source>
</reference>
<evidence type="ECO:0000259" key="4">
    <source>
        <dbReference type="PROSITE" id="PS50081"/>
    </source>
</evidence>
<evidence type="ECO:0000256" key="2">
    <source>
        <dbReference type="ARBA" id="ARBA00022737"/>
    </source>
</evidence>
<dbReference type="PANTHER" id="PTHR32410:SF216">
    <property type="entry name" value="PHORBOL-ESTER_DAG-TYPE DOMAIN-CONTAINING PROTEIN"/>
    <property type="match status" value="1"/>
</dbReference>
<dbReference type="GO" id="GO:0046872">
    <property type="term" value="F:metal ion binding"/>
    <property type="evidence" value="ECO:0007669"/>
    <property type="project" value="UniProtKB-KW"/>
</dbReference>
<dbReference type="InterPro" id="IPR046349">
    <property type="entry name" value="C1-like_sf"/>
</dbReference>
<dbReference type="InterPro" id="IPR004146">
    <property type="entry name" value="DC1"/>
</dbReference>
<organism evidence="5 6">
    <name type="scientific">Heracleum sosnowskyi</name>
    <dbReference type="NCBI Taxonomy" id="360622"/>
    <lineage>
        <taxon>Eukaryota</taxon>
        <taxon>Viridiplantae</taxon>
        <taxon>Streptophyta</taxon>
        <taxon>Embryophyta</taxon>
        <taxon>Tracheophyta</taxon>
        <taxon>Spermatophyta</taxon>
        <taxon>Magnoliopsida</taxon>
        <taxon>eudicotyledons</taxon>
        <taxon>Gunneridae</taxon>
        <taxon>Pentapetalae</taxon>
        <taxon>asterids</taxon>
        <taxon>campanulids</taxon>
        <taxon>Apiales</taxon>
        <taxon>Apiaceae</taxon>
        <taxon>Apioideae</taxon>
        <taxon>apioid superclade</taxon>
        <taxon>Tordylieae</taxon>
        <taxon>Tordyliinae</taxon>
        <taxon>Heracleum</taxon>
    </lineage>
</organism>
<evidence type="ECO:0000256" key="1">
    <source>
        <dbReference type="ARBA" id="ARBA00022723"/>
    </source>
</evidence>
<gene>
    <name evidence="5" type="ORF">POM88_043270</name>
</gene>
<dbReference type="InterPro" id="IPR053192">
    <property type="entry name" value="Vacuole_Formation_Reg"/>
</dbReference>
<dbReference type="SUPFAM" id="SSF57889">
    <property type="entry name" value="Cysteine-rich domain"/>
    <property type="match status" value="3"/>
</dbReference>
<dbReference type="PROSITE" id="PS50081">
    <property type="entry name" value="ZF_DAG_PE_2"/>
    <property type="match status" value="1"/>
</dbReference>
<dbReference type="EMBL" id="JAUIZM010000010">
    <property type="protein sequence ID" value="KAK1358796.1"/>
    <property type="molecule type" value="Genomic_DNA"/>
</dbReference>
<protein>
    <recommendedName>
        <fullName evidence="4">Phorbol-ester/DAG-type domain-containing protein</fullName>
    </recommendedName>
</protein>
<evidence type="ECO:0000313" key="5">
    <source>
        <dbReference type="EMBL" id="KAK1358796.1"/>
    </source>
</evidence>
<reference evidence="5" key="2">
    <citation type="submission" date="2023-05" db="EMBL/GenBank/DDBJ databases">
        <authorList>
            <person name="Schelkunov M.I."/>
        </authorList>
    </citation>
    <scope>NUCLEOTIDE SEQUENCE</scope>
    <source>
        <strain evidence="5">Hsosn_3</strain>
        <tissue evidence="5">Leaf</tissue>
    </source>
</reference>
<keyword evidence="2" id="KW-0677">Repeat</keyword>
<dbReference type="PANTHER" id="PTHR32410">
    <property type="entry name" value="CYSTEINE/HISTIDINE-RICH C1 DOMAIN FAMILY PROTEIN"/>
    <property type="match status" value="1"/>
</dbReference>
<keyword evidence="6" id="KW-1185">Reference proteome</keyword>
<comment type="caution">
    <text evidence="5">The sequence shown here is derived from an EMBL/GenBank/DDBJ whole genome shotgun (WGS) entry which is preliminary data.</text>
</comment>
<dbReference type="InterPro" id="IPR002219">
    <property type="entry name" value="PKC_DAG/PE"/>
</dbReference>
<dbReference type="Proteomes" id="UP001237642">
    <property type="component" value="Unassembled WGS sequence"/>
</dbReference>
<name>A0AAD8H3F8_9APIA</name>
<sequence>MEEKTDRGLKHVAHEHLLILNENYIAKEGEIKSNVKLEEDETYSHLVHLPAADELSLDLLLEQFIKDKITLSDSYNDYSIPEFPREIEHHLWPGKKLTAKKNSEPFKLFKCNGCRTICSGIFFYGKSMTPSDSRSISLHIGCVTLPKIIKHEAHHHQLNQVSSKYECTACGFDLQQCKYRCEKCDFYICARCIRYARTYKHRWDPHPLELIYDAGMVEEHEHEYECENCSKEIDTNRWFYHCSKCDLSIHPGCIEKLSYGSYKCVKFGATDINRDKLHPHKLTYVLNKKVRRCDKCGKQSFGQPVLQCAPCNTIFCSWCW</sequence>